<evidence type="ECO:0000313" key="17">
    <source>
        <dbReference type="Proteomes" id="UP000595884"/>
    </source>
</evidence>
<dbReference type="GO" id="GO:0016787">
    <property type="term" value="F:hydrolase activity"/>
    <property type="evidence" value="ECO:0007669"/>
    <property type="project" value="UniProtKB-KW"/>
</dbReference>
<dbReference type="InterPro" id="IPR040498">
    <property type="entry name" value="PriA_CRR"/>
</dbReference>
<dbReference type="FunFam" id="3.40.1440.60:FF:000001">
    <property type="entry name" value="Primosomal protein N"/>
    <property type="match status" value="1"/>
</dbReference>
<evidence type="ECO:0000313" key="16">
    <source>
        <dbReference type="EMBL" id="QQL46569.1"/>
    </source>
</evidence>
<dbReference type="NCBIfam" id="TIGR00595">
    <property type="entry name" value="priA"/>
    <property type="match status" value="1"/>
</dbReference>
<dbReference type="PANTHER" id="PTHR30580">
    <property type="entry name" value="PRIMOSOMAL PROTEIN N"/>
    <property type="match status" value="1"/>
</dbReference>
<feature type="domain" description="Helicase C-terminal" evidence="15">
    <location>
        <begin position="535"/>
        <end position="692"/>
    </location>
</feature>
<keyword evidence="7 13" id="KW-0862">Zinc</keyword>
<dbReference type="GO" id="GO:0006270">
    <property type="term" value="P:DNA replication initiation"/>
    <property type="evidence" value="ECO:0007669"/>
    <property type="project" value="TreeGrafter"/>
</dbReference>
<dbReference type="PROSITE" id="PS51194">
    <property type="entry name" value="HELICASE_CTER"/>
    <property type="match status" value="1"/>
</dbReference>
<dbReference type="Gene3D" id="3.40.50.300">
    <property type="entry name" value="P-loop containing nucleotide triphosphate hydrolases"/>
    <property type="match status" value="2"/>
</dbReference>
<feature type="binding site" evidence="13">
    <location>
        <position position="530"/>
    </location>
    <ligand>
        <name>Zn(2+)</name>
        <dbReference type="ChEBI" id="CHEBI:29105"/>
        <label>2</label>
    </ligand>
</feature>
<evidence type="ECO:0000256" key="12">
    <source>
        <dbReference type="ARBA" id="ARBA00048988"/>
    </source>
</evidence>
<evidence type="ECO:0000256" key="1">
    <source>
        <dbReference type="ARBA" id="ARBA00022515"/>
    </source>
</evidence>
<dbReference type="Pfam" id="PF18074">
    <property type="entry name" value="PriA_C"/>
    <property type="match status" value="1"/>
</dbReference>
<dbReference type="GO" id="GO:0006302">
    <property type="term" value="P:double-strand break repair"/>
    <property type="evidence" value="ECO:0007669"/>
    <property type="project" value="InterPro"/>
</dbReference>
<feature type="binding site" evidence="13">
    <location>
        <position position="503"/>
    </location>
    <ligand>
        <name>Zn(2+)</name>
        <dbReference type="ChEBI" id="CHEBI:29105"/>
        <label>1</label>
    </ligand>
</feature>
<evidence type="ECO:0000256" key="7">
    <source>
        <dbReference type="ARBA" id="ARBA00022833"/>
    </source>
</evidence>
<evidence type="ECO:0000259" key="14">
    <source>
        <dbReference type="PROSITE" id="PS51192"/>
    </source>
</evidence>
<dbReference type="Pfam" id="PF00271">
    <property type="entry name" value="Helicase_C"/>
    <property type="match status" value="1"/>
</dbReference>
<dbReference type="CDD" id="cd17929">
    <property type="entry name" value="DEXHc_priA"/>
    <property type="match status" value="1"/>
</dbReference>
<dbReference type="HAMAP" id="MF_00983">
    <property type="entry name" value="PriA"/>
    <property type="match status" value="1"/>
</dbReference>
<evidence type="ECO:0000256" key="2">
    <source>
        <dbReference type="ARBA" id="ARBA00022705"/>
    </source>
</evidence>
<protein>
    <recommendedName>
        <fullName evidence="13">Replication restart protein PriA</fullName>
    </recommendedName>
    <alternativeName>
        <fullName evidence="13">ATP-dependent DNA helicase PriA</fullName>
        <ecNumber evidence="13">5.6.2.4</ecNumber>
    </alternativeName>
    <alternativeName>
        <fullName evidence="13">DNA 3'-5' helicase PriA</fullName>
    </alternativeName>
</protein>
<keyword evidence="10 13" id="KW-0413">Isomerase</keyword>
<comment type="catalytic activity">
    <reaction evidence="12 13">
        <text>ATP + H2O = ADP + phosphate + H(+)</text>
        <dbReference type="Rhea" id="RHEA:13065"/>
        <dbReference type="ChEBI" id="CHEBI:15377"/>
        <dbReference type="ChEBI" id="CHEBI:15378"/>
        <dbReference type="ChEBI" id="CHEBI:30616"/>
        <dbReference type="ChEBI" id="CHEBI:43474"/>
        <dbReference type="ChEBI" id="CHEBI:456216"/>
        <dbReference type="EC" id="5.6.2.4"/>
    </reaction>
</comment>
<dbReference type="PROSITE" id="PS51192">
    <property type="entry name" value="HELICASE_ATP_BIND_1"/>
    <property type="match status" value="1"/>
</dbReference>
<dbReference type="GO" id="GO:0006310">
    <property type="term" value="P:DNA recombination"/>
    <property type="evidence" value="ECO:0007669"/>
    <property type="project" value="InterPro"/>
</dbReference>
<dbReference type="InterPro" id="IPR001650">
    <property type="entry name" value="Helicase_C-like"/>
</dbReference>
<evidence type="ECO:0000256" key="11">
    <source>
        <dbReference type="ARBA" id="ARBA00023236"/>
    </source>
</evidence>
<dbReference type="FunFam" id="3.40.50.300:FF:000489">
    <property type="entry name" value="Primosome assembly protein PriA"/>
    <property type="match status" value="1"/>
</dbReference>
<dbReference type="NCBIfam" id="NF004068">
    <property type="entry name" value="PRK05580.1-5"/>
    <property type="match status" value="1"/>
</dbReference>
<keyword evidence="3 13" id="KW-0479">Metal-binding</keyword>
<dbReference type="InterPro" id="IPR041236">
    <property type="entry name" value="PriA_C"/>
</dbReference>
<name>A0AAX1JZV9_STRMG</name>
<feature type="binding site" evidence="13">
    <location>
        <position position="540"/>
    </location>
    <ligand>
        <name>Zn(2+)</name>
        <dbReference type="ChEBI" id="CHEBI:29105"/>
        <label>1</label>
    </ligand>
</feature>
<feature type="binding site" evidence="13">
    <location>
        <position position="500"/>
    </location>
    <ligand>
        <name>Zn(2+)</name>
        <dbReference type="ChEBI" id="CHEBI:29105"/>
        <label>1</label>
    </ligand>
</feature>
<evidence type="ECO:0000256" key="6">
    <source>
        <dbReference type="ARBA" id="ARBA00022806"/>
    </source>
</evidence>
<dbReference type="InterPro" id="IPR014001">
    <property type="entry name" value="Helicase_ATP-bd"/>
</dbReference>
<dbReference type="GO" id="GO:0005524">
    <property type="term" value="F:ATP binding"/>
    <property type="evidence" value="ECO:0007669"/>
    <property type="project" value="UniProtKB-UniRule"/>
</dbReference>
<proteinExistence type="inferred from homology"/>
<keyword evidence="1 13" id="KW-0639">Primosome</keyword>
<evidence type="ECO:0000259" key="15">
    <source>
        <dbReference type="PROSITE" id="PS51194"/>
    </source>
</evidence>
<dbReference type="Pfam" id="PF17764">
    <property type="entry name" value="PriA_3primeBD"/>
    <property type="match status" value="1"/>
</dbReference>
<evidence type="ECO:0000256" key="3">
    <source>
        <dbReference type="ARBA" id="ARBA00022723"/>
    </source>
</evidence>
<keyword evidence="4 13" id="KW-0547">Nucleotide-binding</keyword>
<dbReference type="CDD" id="cd18804">
    <property type="entry name" value="SF2_C_priA"/>
    <property type="match status" value="1"/>
</dbReference>
<comment type="subunit">
    <text evidence="13">Component of the replication restart primosome.</text>
</comment>
<accession>A0AAX1JZV9</accession>
<evidence type="ECO:0000256" key="9">
    <source>
        <dbReference type="ARBA" id="ARBA00023125"/>
    </source>
</evidence>
<feature type="binding site" evidence="13">
    <location>
        <position position="509"/>
    </location>
    <ligand>
        <name>Zn(2+)</name>
        <dbReference type="ChEBI" id="CHEBI:29105"/>
        <label>2</label>
    </ligand>
</feature>
<dbReference type="SMART" id="SM00490">
    <property type="entry name" value="HELICc"/>
    <property type="match status" value="1"/>
</dbReference>
<keyword evidence="2 13" id="KW-0235">DNA replication</keyword>
<dbReference type="Proteomes" id="UP000595884">
    <property type="component" value="Chromosome"/>
</dbReference>
<feature type="binding site" evidence="13">
    <location>
        <position position="512"/>
    </location>
    <ligand>
        <name>Zn(2+)</name>
        <dbReference type="ChEBI" id="CHEBI:29105"/>
        <label>2</label>
    </ligand>
</feature>
<evidence type="ECO:0000256" key="13">
    <source>
        <dbReference type="HAMAP-Rule" id="MF_00983"/>
    </source>
</evidence>
<organism evidence="16 17">
    <name type="scientific">Streptococcus mutans</name>
    <dbReference type="NCBI Taxonomy" id="1309"/>
    <lineage>
        <taxon>Bacteria</taxon>
        <taxon>Bacillati</taxon>
        <taxon>Bacillota</taxon>
        <taxon>Bacilli</taxon>
        <taxon>Lactobacillales</taxon>
        <taxon>Streptococcaceae</taxon>
        <taxon>Streptococcus</taxon>
    </lineage>
</organism>
<comment type="cofactor">
    <cofactor evidence="13">
        <name>Zn(2+)</name>
        <dbReference type="ChEBI" id="CHEBI:29105"/>
    </cofactor>
    <text evidence="13">Binds 2 zinc ions per subunit.</text>
</comment>
<keyword evidence="5 13" id="KW-0378">Hydrolase</keyword>
<dbReference type="InterPro" id="IPR005259">
    <property type="entry name" value="PriA"/>
</dbReference>
<dbReference type="EC" id="5.6.2.4" evidence="13"/>
<comment type="function">
    <text evidence="13">Initiates the restart of stalled replication forks, which reloads the replicative helicase on sites other than the origin of replication. Recognizes and binds to abandoned replication forks and remodels them to uncover a helicase loading site. Promotes assembly of the primosome at these replication forks.</text>
</comment>
<keyword evidence="9 13" id="KW-0238">DNA-binding</keyword>
<dbReference type="Pfam" id="PF04851">
    <property type="entry name" value="ResIII"/>
    <property type="match status" value="1"/>
</dbReference>
<dbReference type="InterPro" id="IPR027417">
    <property type="entry name" value="P-loop_NTPase"/>
</dbReference>
<dbReference type="RefSeq" id="WP_192072087.1">
    <property type="nucleotide sequence ID" value="NZ_CP066294.2"/>
</dbReference>
<evidence type="ECO:0000256" key="8">
    <source>
        <dbReference type="ARBA" id="ARBA00022840"/>
    </source>
</evidence>
<reference evidence="17" key="1">
    <citation type="submission" date="2020-12" db="EMBL/GenBank/DDBJ databases">
        <authorList>
            <person name="Wen Z.T."/>
        </authorList>
    </citation>
    <scope>NUCLEOTIDE SEQUENCE [LARGE SCALE GENOMIC DNA]</scope>
    <source>
        <strain evidence="17">27-3</strain>
    </source>
</reference>
<comment type="catalytic activity">
    <reaction evidence="13">
        <text>Couples ATP hydrolysis with the unwinding of duplex DNA by translocating in the 3'-5' direction.</text>
        <dbReference type="EC" id="5.6.2.4"/>
    </reaction>
</comment>
<feature type="domain" description="Helicase ATP-binding" evidence="14">
    <location>
        <begin position="271"/>
        <end position="437"/>
    </location>
</feature>
<dbReference type="SMART" id="SM00487">
    <property type="entry name" value="DEXDc"/>
    <property type="match status" value="1"/>
</dbReference>
<dbReference type="GO" id="GO:0006269">
    <property type="term" value="P:DNA replication, synthesis of primer"/>
    <property type="evidence" value="ECO:0007669"/>
    <property type="project" value="UniProtKB-KW"/>
</dbReference>
<dbReference type="EMBL" id="CP066294">
    <property type="protein sequence ID" value="QQL46569.1"/>
    <property type="molecule type" value="Genomic_DNA"/>
</dbReference>
<evidence type="ECO:0000256" key="4">
    <source>
        <dbReference type="ARBA" id="ARBA00022741"/>
    </source>
</evidence>
<gene>
    <name evidence="13" type="primary">priA</name>
    <name evidence="16" type="ORF">IGS65_005520</name>
</gene>
<feature type="binding site" evidence="13">
    <location>
        <position position="543"/>
    </location>
    <ligand>
        <name>Zn(2+)</name>
        <dbReference type="ChEBI" id="CHEBI:29105"/>
        <label>1</label>
    </ligand>
</feature>
<keyword evidence="11" id="KW-0227">DNA damage</keyword>
<dbReference type="GO" id="GO:0003677">
    <property type="term" value="F:DNA binding"/>
    <property type="evidence" value="ECO:0007669"/>
    <property type="project" value="UniProtKB-UniRule"/>
</dbReference>
<keyword evidence="11" id="KW-0742">SOS response</keyword>
<dbReference type="Pfam" id="PF18319">
    <property type="entry name" value="Zn_ribbon_PriA"/>
    <property type="match status" value="1"/>
</dbReference>
<dbReference type="AlphaFoldDB" id="A0AAX1JZV9"/>
<evidence type="ECO:0000256" key="5">
    <source>
        <dbReference type="ARBA" id="ARBA00022801"/>
    </source>
</evidence>
<sequence length="794" mass="90509">MTKIAKVIVDVPLMQTDKPFSYKIPEALLPVITAGSRVHVPFGKGNRLLQGFVVSVDSGSAQHLKTIIDVLDVEPVLNQEQLELADQMRKTVFSYKISILKSMIPNLLNSNYDRLLKPKKGLSQEEKDLIFAGKKQINFSQLNQEIQTKSLSLIQAGKIDIEYLAKDRKTIKTQKCYDVNLEKLSHLLINKRAKKRQELKDYLANHPQSGPLSDLYRLFSREVVHYFIKEAVLNISQVEVNRTQSYFENIIQSDFLDLNPEQQTAVEQITAAIGFSNKPYLLEGITGSGKTEVYLHVIDQTLKLGKTAIVLVPEISLTPQMTSRFISRFGSQVAIMHSGLSDGEKFDEWRKMKSNQAKVVVGARSAIFSPLKNIGAIIIDEEHEATYKQESSPRYHAREVALLRAQYHQAVLVLGSATPSIESRARASRGVYNFLQLSQRANPQAHIPKVEIVDFRDYIGQQKVSNLTPVLLDKIKDRLIKKEQVVLMLNRRGYSSFIMCRDCGYVDNCPNCDISLTLHMDTKTMNCHYCGFLKGIPYICPNCQSRQIRYYGTGTQKAYDELKQVLPEARILRMDVDTTKRKGAHEKILTKFGRHEADILLGTQMIAKGLDFPNVTLVGVLNADTSLNLPDFRSSERTFQLLTQVAGRAGRANKPGEVLIQTYNPNHYAIQLAREQDYEAFYRYEMRIRKALSYPPYYFTVGLTLSHKDEQEVIKKSYEIVTLIKEGLTDKIKILGPTPKPVARTHNLYHYQIIIKYRFEDQLEIVLNHILDLTQAKGNKKLRLIIDYEPQSFM</sequence>
<dbReference type="SUPFAM" id="SSF52540">
    <property type="entry name" value="P-loop containing nucleoside triphosphate hydrolases"/>
    <property type="match status" value="2"/>
</dbReference>
<dbReference type="GO" id="GO:0008270">
    <property type="term" value="F:zinc ion binding"/>
    <property type="evidence" value="ECO:0007669"/>
    <property type="project" value="UniProtKB-UniRule"/>
</dbReference>
<comment type="similarity">
    <text evidence="13">Belongs to the helicase family. PriA subfamily.</text>
</comment>
<dbReference type="PANTHER" id="PTHR30580:SF0">
    <property type="entry name" value="PRIMOSOMAL PROTEIN N"/>
    <property type="match status" value="1"/>
</dbReference>
<dbReference type="InterPro" id="IPR041222">
    <property type="entry name" value="PriA_3primeBD"/>
</dbReference>
<dbReference type="GO" id="GO:1990077">
    <property type="term" value="C:primosome complex"/>
    <property type="evidence" value="ECO:0007669"/>
    <property type="project" value="UniProtKB-UniRule"/>
</dbReference>
<keyword evidence="6 13" id="KW-0347">Helicase</keyword>
<dbReference type="GO" id="GO:0009432">
    <property type="term" value="P:SOS response"/>
    <property type="evidence" value="ECO:0007669"/>
    <property type="project" value="UniProtKB-KW"/>
</dbReference>
<keyword evidence="8 13" id="KW-0067">ATP-binding</keyword>
<evidence type="ECO:0000256" key="10">
    <source>
        <dbReference type="ARBA" id="ARBA00023235"/>
    </source>
</evidence>
<dbReference type="GO" id="GO:0043138">
    <property type="term" value="F:3'-5' DNA helicase activity"/>
    <property type="evidence" value="ECO:0007669"/>
    <property type="project" value="UniProtKB-EC"/>
</dbReference>
<dbReference type="NCBIfam" id="NF004066">
    <property type="entry name" value="PRK05580.1-3"/>
    <property type="match status" value="1"/>
</dbReference>
<feature type="binding site" evidence="13">
    <location>
        <position position="527"/>
    </location>
    <ligand>
        <name>Zn(2+)</name>
        <dbReference type="ChEBI" id="CHEBI:29105"/>
        <label>2</label>
    </ligand>
</feature>
<dbReference type="Gene3D" id="3.40.1440.60">
    <property type="entry name" value="PriA, 3(prime) DNA-binding domain"/>
    <property type="match status" value="1"/>
</dbReference>
<dbReference type="InterPro" id="IPR006935">
    <property type="entry name" value="Helicase/UvrB_N"/>
</dbReference>
<dbReference type="InterPro" id="IPR042115">
    <property type="entry name" value="PriA_3primeBD_sf"/>
</dbReference>